<dbReference type="AlphaFoldDB" id="A0A7D4Q390"/>
<name>A0A7D4Q390_9SPHI</name>
<organism evidence="3 4">
    <name type="scientific">Mucilaginibacter mali</name>
    <dbReference type="NCBI Taxonomy" id="2740462"/>
    <lineage>
        <taxon>Bacteria</taxon>
        <taxon>Pseudomonadati</taxon>
        <taxon>Bacteroidota</taxon>
        <taxon>Sphingobacteriia</taxon>
        <taxon>Sphingobacteriales</taxon>
        <taxon>Sphingobacteriaceae</taxon>
        <taxon>Mucilaginibacter</taxon>
    </lineage>
</organism>
<dbReference type="GO" id="GO:0004175">
    <property type="term" value="F:endopeptidase activity"/>
    <property type="evidence" value="ECO:0007669"/>
    <property type="project" value="TreeGrafter"/>
</dbReference>
<dbReference type="InterPro" id="IPR005151">
    <property type="entry name" value="Tail-specific_protease"/>
</dbReference>
<dbReference type="GO" id="GO:0007165">
    <property type="term" value="P:signal transduction"/>
    <property type="evidence" value="ECO:0007669"/>
    <property type="project" value="TreeGrafter"/>
</dbReference>
<evidence type="ECO:0000313" key="4">
    <source>
        <dbReference type="Proteomes" id="UP000505355"/>
    </source>
</evidence>
<dbReference type="GO" id="GO:0030288">
    <property type="term" value="C:outer membrane-bounded periplasmic space"/>
    <property type="evidence" value="ECO:0007669"/>
    <property type="project" value="TreeGrafter"/>
</dbReference>
<dbReference type="RefSeq" id="WP_173416698.1">
    <property type="nucleotide sequence ID" value="NZ_CP054139.1"/>
</dbReference>
<feature type="signal peptide" evidence="1">
    <location>
        <begin position="1"/>
        <end position="19"/>
    </location>
</feature>
<accession>A0A7D4Q390</accession>
<dbReference type="PANTHER" id="PTHR32060">
    <property type="entry name" value="TAIL-SPECIFIC PROTEASE"/>
    <property type="match status" value="1"/>
</dbReference>
<reference evidence="3 4" key="1">
    <citation type="submission" date="2020-05" db="EMBL/GenBank/DDBJ databases">
        <title>Mucilaginibacter mali sp. nov.</title>
        <authorList>
            <person name="Kim H.S."/>
            <person name="Lee K.C."/>
            <person name="Suh M.K."/>
            <person name="Kim J.-S."/>
            <person name="Han K.-I."/>
            <person name="Eom M.K."/>
            <person name="Shin Y.K."/>
            <person name="Lee J.-S."/>
        </authorList>
    </citation>
    <scope>NUCLEOTIDE SEQUENCE [LARGE SCALE GENOMIC DNA]</scope>
    <source>
        <strain evidence="3 4">G2-14</strain>
    </source>
</reference>
<dbReference type="GO" id="GO:0006508">
    <property type="term" value="P:proteolysis"/>
    <property type="evidence" value="ECO:0007669"/>
    <property type="project" value="InterPro"/>
</dbReference>
<dbReference type="SUPFAM" id="SSF50156">
    <property type="entry name" value="PDZ domain-like"/>
    <property type="match status" value="1"/>
</dbReference>
<dbReference type="InterPro" id="IPR036034">
    <property type="entry name" value="PDZ_sf"/>
</dbReference>
<keyword evidence="4" id="KW-1185">Reference proteome</keyword>
<dbReference type="EMBL" id="CP054139">
    <property type="protein sequence ID" value="QKJ32046.1"/>
    <property type="molecule type" value="Genomic_DNA"/>
</dbReference>
<keyword evidence="1" id="KW-0732">Signal</keyword>
<dbReference type="Pfam" id="PF03572">
    <property type="entry name" value="Peptidase_S41"/>
    <property type="match status" value="1"/>
</dbReference>
<gene>
    <name evidence="3" type="ORF">HQ865_20515</name>
</gene>
<evidence type="ECO:0000256" key="1">
    <source>
        <dbReference type="SAM" id="SignalP"/>
    </source>
</evidence>
<dbReference type="InterPro" id="IPR029045">
    <property type="entry name" value="ClpP/crotonase-like_dom_sf"/>
</dbReference>
<sequence length="457" mass="50784">MKIPALAAVILLATIYSLAQSPDPNRKFSPDQLKADLTFVKTQLFNAHANPFTELSKADYEKVFERMDKQITDSMTATGFFKLVRPAVSYLSDEHAQISLGSNLQTAEYKTGEIFLPFTLGHKGSSYTVDDVLSTTSGLQKGDIITQVNGQPVADLVKRCVNYSTGFPGQRADNALQQFGYLYTISQPDTRHSFDIKMGDGKVIAIHGTTFNKWYDYLVMKAGMAGSSGKTITYNRYGDAGYITATAFDARNDRQMDSLRKVVAAMFAQIKTDGLKTLFIDVSRNGGGNSAVGDMMTDFFYDKPYRGYQCNWKRSDEYLALTKSWGINNDFYANQLVGKVIHFDSDMEKVSANNPVRFSGKTYVVVGDGTFSSAMMFATTIKDNHIATLIGQVPKEGHPNHFGEMYATKLPNTKLDIRFGVKEWIRPAGKSGENVLRPDMIVDLSKGPEEVVRQVLR</sequence>
<feature type="domain" description="Tail specific protease" evidence="2">
    <location>
        <begin position="240"/>
        <end position="441"/>
    </location>
</feature>
<dbReference type="GO" id="GO:0008236">
    <property type="term" value="F:serine-type peptidase activity"/>
    <property type="evidence" value="ECO:0007669"/>
    <property type="project" value="InterPro"/>
</dbReference>
<protein>
    <recommendedName>
        <fullName evidence="2">Tail specific protease domain-containing protein</fullName>
    </recommendedName>
</protein>
<dbReference type="Gene3D" id="3.90.226.10">
    <property type="entry name" value="2-enoyl-CoA Hydratase, Chain A, domain 1"/>
    <property type="match status" value="1"/>
</dbReference>
<proteinExistence type="predicted"/>
<evidence type="ECO:0000259" key="2">
    <source>
        <dbReference type="Pfam" id="PF03572"/>
    </source>
</evidence>
<feature type="chain" id="PRO_5029009789" description="Tail specific protease domain-containing protein" evidence="1">
    <location>
        <begin position="20"/>
        <end position="457"/>
    </location>
</feature>
<dbReference type="KEGG" id="mmab:HQ865_20515"/>
<dbReference type="PANTHER" id="PTHR32060:SF30">
    <property type="entry name" value="CARBOXY-TERMINAL PROCESSING PROTEASE CTPA"/>
    <property type="match status" value="1"/>
</dbReference>
<dbReference type="Proteomes" id="UP000505355">
    <property type="component" value="Chromosome"/>
</dbReference>
<dbReference type="SUPFAM" id="SSF52096">
    <property type="entry name" value="ClpP/crotonase"/>
    <property type="match status" value="1"/>
</dbReference>
<evidence type="ECO:0000313" key="3">
    <source>
        <dbReference type="EMBL" id="QKJ32046.1"/>
    </source>
</evidence>